<keyword evidence="9 22" id="KW-0436">Ligase</keyword>
<protein>
    <recommendedName>
        <fullName evidence="8">Dihydrofolate synthase/folylpolyglutamate synthase</fullName>
        <ecNumber evidence="6">6.3.2.12</ecNumber>
        <ecNumber evidence="7">6.3.2.17</ecNumber>
    </recommendedName>
    <alternativeName>
        <fullName evidence="17">Folylpoly-gamma-glutamate synthetase-dihydrofolate synthetase</fullName>
    </alternativeName>
    <alternativeName>
        <fullName evidence="15">Folylpolyglutamate synthetase</fullName>
    </alternativeName>
    <alternativeName>
        <fullName evidence="16">Tetrahydrofolylpolyglutamate synthase</fullName>
    </alternativeName>
</protein>
<dbReference type="EC" id="6.3.2.12" evidence="6"/>
<dbReference type="AlphaFoldDB" id="A0A6M4IQ25"/>
<keyword evidence="26" id="KW-1185">Reference proteome</keyword>
<dbReference type="InterPro" id="IPR004101">
    <property type="entry name" value="Mur_ligase_C"/>
</dbReference>
<evidence type="ECO:0000259" key="24">
    <source>
        <dbReference type="Pfam" id="PF08245"/>
    </source>
</evidence>
<dbReference type="Gene3D" id="3.40.1190.10">
    <property type="entry name" value="Mur-like, catalytic domain"/>
    <property type="match status" value="1"/>
</dbReference>
<evidence type="ECO:0000256" key="10">
    <source>
        <dbReference type="ARBA" id="ARBA00022723"/>
    </source>
</evidence>
<comment type="cofactor">
    <cofactor evidence="1">
        <name>Mg(2+)</name>
        <dbReference type="ChEBI" id="CHEBI:18420"/>
    </cofactor>
</comment>
<keyword evidence="11 22" id="KW-0547">Nucleotide-binding</keyword>
<evidence type="ECO:0000256" key="18">
    <source>
        <dbReference type="ARBA" id="ARBA00047493"/>
    </source>
</evidence>
<proteinExistence type="inferred from homology"/>
<evidence type="ECO:0000256" key="17">
    <source>
        <dbReference type="ARBA" id="ARBA00032510"/>
    </source>
</evidence>
<gene>
    <name evidence="25" type="ORF">HKW67_05260</name>
</gene>
<dbReference type="FunFam" id="3.40.1190.10:FF:000011">
    <property type="entry name" value="Folylpolyglutamate synthase/dihydrofolate synthase"/>
    <property type="match status" value="1"/>
</dbReference>
<dbReference type="RefSeq" id="WP_171224390.1">
    <property type="nucleotide sequence ID" value="NZ_CP053085.1"/>
</dbReference>
<comment type="function">
    <text evidence="2">Functions in two distinct reactions of the de novo folate biosynthetic pathway. Catalyzes the addition of a glutamate residue to dihydropteroate (7,8-dihydropteroate or H2Pte) to form dihydrofolate (7,8-dihydrofolate monoglutamate or H2Pte-Glu). Also catalyzes successive additions of L-glutamate to tetrahydrofolate or 10-formyltetrahydrofolate or 5,10-methylenetetrahydrofolate, leading to folylpolyglutamate derivatives.</text>
</comment>
<dbReference type="Pfam" id="PF02875">
    <property type="entry name" value="Mur_ligase_C"/>
    <property type="match status" value="1"/>
</dbReference>
<evidence type="ECO:0000256" key="15">
    <source>
        <dbReference type="ARBA" id="ARBA00030048"/>
    </source>
</evidence>
<dbReference type="GO" id="GO:0046656">
    <property type="term" value="P:folic acid biosynthetic process"/>
    <property type="evidence" value="ECO:0007669"/>
    <property type="project" value="UniProtKB-KW"/>
</dbReference>
<evidence type="ECO:0000256" key="21">
    <source>
        <dbReference type="ARBA" id="ARBA00049161"/>
    </source>
</evidence>
<sequence>MADSAYHDALRRLFSRTGGAWRLGLERVSELLGLLGDPQRSYPVFHVAGTNGKGSTVATLDAMLRGSGLRVGRYTSPHLVDFAERVVVDGAPMPHEAITTWLGRWEPEMTRLGATFFEATTAMALDWFATQQVDVAIVEVGLGGRLDATNTVDPLAAAVTQIGFDHLEFLGDTLESIAGEKAGIYKRGAAAVVGETQPEIRALLAARAESVGADPVLVTGRDWQVRDISVGGAGTSFTLVTADGERRLTTPLIGEFQAHNAGVALAMLRGAGGRWLEIERNAEALLPEVRLSGRFHRAGPWLFDVAHNADGAATVAANLLEVGAPLPVSAVVCVLRDKDWAGILRAVARVATHIVVTMAPTAPVARAWNLDEVMAWAEAEGLPVQRVDDFALALDRAREHAATVLVTGSFHTVGDAMERLQVDPLAR</sequence>
<dbReference type="KEGG" id="ggr:HKW67_05260"/>
<evidence type="ECO:0000256" key="14">
    <source>
        <dbReference type="ARBA" id="ARBA00022909"/>
    </source>
</evidence>
<dbReference type="Proteomes" id="UP000500938">
    <property type="component" value="Chromosome"/>
</dbReference>
<comment type="catalytic activity">
    <reaction evidence="21">
        <text>7,8-dihydropteroate + L-glutamate + ATP = 7,8-dihydrofolate + ADP + phosphate + H(+)</text>
        <dbReference type="Rhea" id="RHEA:23584"/>
        <dbReference type="ChEBI" id="CHEBI:15378"/>
        <dbReference type="ChEBI" id="CHEBI:17839"/>
        <dbReference type="ChEBI" id="CHEBI:29985"/>
        <dbReference type="ChEBI" id="CHEBI:30616"/>
        <dbReference type="ChEBI" id="CHEBI:43474"/>
        <dbReference type="ChEBI" id="CHEBI:57451"/>
        <dbReference type="ChEBI" id="CHEBI:456216"/>
        <dbReference type="EC" id="6.3.2.12"/>
    </reaction>
</comment>
<evidence type="ECO:0000256" key="7">
    <source>
        <dbReference type="ARBA" id="ARBA00013025"/>
    </source>
</evidence>
<evidence type="ECO:0000256" key="5">
    <source>
        <dbReference type="ARBA" id="ARBA00008276"/>
    </source>
</evidence>
<dbReference type="EC" id="6.3.2.17" evidence="7"/>
<evidence type="ECO:0000256" key="22">
    <source>
        <dbReference type="PIRNR" id="PIRNR001563"/>
    </source>
</evidence>
<keyword evidence="12 22" id="KW-0067">ATP-binding</keyword>
<comment type="pathway">
    <text evidence="3">Cofactor biosynthesis; tetrahydrofolate biosynthesis; 7,8-dihydrofolate from 2-amino-4-hydroxy-6-hydroxymethyl-7,8-dihydropteridine diphosphate and 4-aminobenzoate: step 2/2.</text>
</comment>
<dbReference type="EMBL" id="CP053085">
    <property type="protein sequence ID" value="QJR34962.1"/>
    <property type="molecule type" value="Genomic_DNA"/>
</dbReference>
<dbReference type="InterPro" id="IPR013221">
    <property type="entry name" value="Mur_ligase_cen"/>
</dbReference>
<evidence type="ECO:0000256" key="11">
    <source>
        <dbReference type="ARBA" id="ARBA00022741"/>
    </source>
</evidence>
<comment type="catalytic activity">
    <reaction evidence="18">
        <text>(6S)-5,6,7,8-tetrahydrofolyl-(gamma-L-Glu)(n) + L-glutamate + ATP = (6S)-5,6,7,8-tetrahydrofolyl-(gamma-L-Glu)(n+1) + ADP + phosphate + H(+)</text>
        <dbReference type="Rhea" id="RHEA:10580"/>
        <dbReference type="Rhea" id="RHEA-COMP:14738"/>
        <dbReference type="Rhea" id="RHEA-COMP:14740"/>
        <dbReference type="ChEBI" id="CHEBI:15378"/>
        <dbReference type="ChEBI" id="CHEBI:29985"/>
        <dbReference type="ChEBI" id="CHEBI:30616"/>
        <dbReference type="ChEBI" id="CHEBI:43474"/>
        <dbReference type="ChEBI" id="CHEBI:141005"/>
        <dbReference type="ChEBI" id="CHEBI:456216"/>
        <dbReference type="EC" id="6.3.2.17"/>
    </reaction>
</comment>
<evidence type="ECO:0000313" key="25">
    <source>
        <dbReference type="EMBL" id="QJR34962.1"/>
    </source>
</evidence>
<dbReference type="Gene3D" id="3.90.190.20">
    <property type="entry name" value="Mur ligase, C-terminal domain"/>
    <property type="match status" value="1"/>
</dbReference>
<evidence type="ECO:0000256" key="9">
    <source>
        <dbReference type="ARBA" id="ARBA00022598"/>
    </source>
</evidence>
<organism evidence="25 26">
    <name type="scientific">Gemmatimonas groenlandica</name>
    <dbReference type="NCBI Taxonomy" id="2732249"/>
    <lineage>
        <taxon>Bacteria</taxon>
        <taxon>Pseudomonadati</taxon>
        <taxon>Gemmatimonadota</taxon>
        <taxon>Gemmatimonadia</taxon>
        <taxon>Gemmatimonadales</taxon>
        <taxon>Gemmatimonadaceae</taxon>
        <taxon>Gemmatimonas</taxon>
    </lineage>
</organism>
<evidence type="ECO:0000256" key="16">
    <source>
        <dbReference type="ARBA" id="ARBA00030592"/>
    </source>
</evidence>
<dbReference type="GO" id="GO:0005737">
    <property type="term" value="C:cytoplasm"/>
    <property type="evidence" value="ECO:0007669"/>
    <property type="project" value="TreeGrafter"/>
</dbReference>
<dbReference type="PANTHER" id="PTHR11136:SF0">
    <property type="entry name" value="DIHYDROFOLATE SYNTHETASE-RELATED"/>
    <property type="match status" value="1"/>
</dbReference>
<dbReference type="GO" id="GO:0008841">
    <property type="term" value="F:dihydrofolate synthase activity"/>
    <property type="evidence" value="ECO:0007669"/>
    <property type="project" value="UniProtKB-EC"/>
</dbReference>
<dbReference type="InterPro" id="IPR036565">
    <property type="entry name" value="Mur-like_cat_sf"/>
</dbReference>
<feature type="domain" description="Mur ligase C-terminal" evidence="23">
    <location>
        <begin position="300"/>
        <end position="410"/>
    </location>
</feature>
<keyword evidence="14" id="KW-0289">Folate biosynthesis</keyword>
<feature type="domain" description="Mur ligase central" evidence="24">
    <location>
        <begin position="47"/>
        <end position="267"/>
    </location>
</feature>
<evidence type="ECO:0000256" key="12">
    <source>
        <dbReference type="ARBA" id="ARBA00022840"/>
    </source>
</evidence>
<comment type="catalytic activity">
    <reaction evidence="20">
        <text>(6R)-5,10-methylenetetrahydrofolyl-(gamma-L-Glu)(n) + L-glutamate + ATP = (6R)-5,10-methylenetetrahydrofolyl-(gamma-L-Glu)(n+1) + ADP + phosphate + H(+)</text>
        <dbReference type="Rhea" id="RHEA:51912"/>
        <dbReference type="Rhea" id="RHEA-COMP:13257"/>
        <dbReference type="Rhea" id="RHEA-COMP:13258"/>
        <dbReference type="ChEBI" id="CHEBI:15378"/>
        <dbReference type="ChEBI" id="CHEBI:29985"/>
        <dbReference type="ChEBI" id="CHEBI:30616"/>
        <dbReference type="ChEBI" id="CHEBI:43474"/>
        <dbReference type="ChEBI" id="CHEBI:136572"/>
        <dbReference type="ChEBI" id="CHEBI:456216"/>
        <dbReference type="EC" id="6.3.2.17"/>
    </reaction>
</comment>
<reference evidence="25 26" key="1">
    <citation type="submission" date="2020-05" db="EMBL/GenBank/DDBJ databases">
        <title>Complete genome sequence of Gemmatimonas greenlandica TET16.</title>
        <authorList>
            <person name="Zeng Y."/>
        </authorList>
    </citation>
    <scope>NUCLEOTIDE SEQUENCE [LARGE SCALE GENOMIC DNA]</scope>
    <source>
        <strain evidence="25 26">TET16</strain>
    </source>
</reference>
<evidence type="ECO:0000256" key="1">
    <source>
        <dbReference type="ARBA" id="ARBA00001946"/>
    </source>
</evidence>
<dbReference type="PIRSF" id="PIRSF001563">
    <property type="entry name" value="Folylpolyglu_synth"/>
    <property type="match status" value="1"/>
</dbReference>
<comment type="similarity">
    <text evidence="5 22">Belongs to the folylpolyglutamate synthase family.</text>
</comment>
<evidence type="ECO:0000256" key="19">
    <source>
        <dbReference type="ARBA" id="ARBA00047808"/>
    </source>
</evidence>
<evidence type="ECO:0000256" key="8">
    <source>
        <dbReference type="ARBA" id="ARBA00019357"/>
    </source>
</evidence>
<evidence type="ECO:0000256" key="20">
    <source>
        <dbReference type="ARBA" id="ARBA00049035"/>
    </source>
</evidence>
<dbReference type="GO" id="GO:0005524">
    <property type="term" value="F:ATP binding"/>
    <property type="evidence" value="ECO:0007669"/>
    <property type="project" value="UniProtKB-KW"/>
</dbReference>
<dbReference type="InterPro" id="IPR036615">
    <property type="entry name" value="Mur_ligase_C_dom_sf"/>
</dbReference>
<keyword evidence="13" id="KW-0460">Magnesium</keyword>
<accession>A0A6M4IQ25</accession>
<comment type="catalytic activity">
    <reaction evidence="19">
        <text>10-formyltetrahydrofolyl-(gamma-L-Glu)(n) + L-glutamate + ATP = 10-formyltetrahydrofolyl-(gamma-L-Glu)(n+1) + ADP + phosphate + H(+)</text>
        <dbReference type="Rhea" id="RHEA:51904"/>
        <dbReference type="Rhea" id="RHEA-COMP:13088"/>
        <dbReference type="Rhea" id="RHEA-COMP:14300"/>
        <dbReference type="ChEBI" id="CHEBI:15378"/>
        <dbReference type="ChEBI" id="CHEBI:29985"/>
        <dbReference type="ChEBI" id="CHEBI:30616"/>
        <dbReference type="ChEBI" id="CHEBI:43474"/>
        <dbReference type="ChEBI" id="CHEBI:134413"/>
        <dbReference type="ChEBI" id="CHEBI:456216"/>
        <dbReference type="EC" id="6.3.2.17"/>
    </reaction>
</comment>
<dbReference type="SUPFAM" id="SSF53244">
    <property type="entry name" value="MurD-like peptide ligases, peptide-binding domain"/>
    <property type="match status" value="1"/>
</dbReference>
<comment type="pathway">
    <text evidence="4">Cofactor biosynthesis; tetrahydrofolylpolyglutamate biosynthesis.</text>
</comment>
<dbReference type="GO" id="GO:0046872">
    <property type="term" value="F:metal ion binding"/>
    <property type="evidence" value="ECO:0007669"/>
    <property type="project" value="UniProtKB-KW"/>
</dbReference>
<evidence type="ECO:0000256" key="13">
    <source>
        <dbReference type="ARBA" id="ARBA00022842"/>
    </source>
</evidence>
<dbReference type="InterPro" id="IPR001645">
    <property type="entry name" value="Folylpolyglutamate_synth"/>
</dbReference>
<dbReference type="NCBIfam" id="TIGR01499">
    <property type="entry name" value="folC"/>
    <property type="match status" value="1"/>
</dbReference>
<evidence type="ECO:0000256" key="3">
    <source>
        <dbReference type="ARBA" id="ARBA00004799"/>
    </source>
</evidence>
<keyword evidence="10" id="KW-0479">Metal-binding</keyword>
<evidence type="ECO:0000256" key="2">
    <source>
        <dbReference type="ARBA" id="ARBA00002714"/>
    </source>
</evidence>
<name>A0A6M4IQ25_9BACT</name>
<evidence type="ECO:0000313" key="26">
    <source>
        <dbReference type="Proteomes" id="UP000500938"/>
    </source>
</evidence>
<dbReference type="PANTHER" id="PTHR11136">
    <property type="entry name" value="FOLYLPOLYGLUTAMATE SYNTHASE-RELATED"/>
    <property type="match status" value="1"/>
</dbReference>
<dbReference type="GO" id="GO:0004326">
    <property type="term" value="F:tetrahydrofolylpolyglutamate synthase activity"/>
    <property type="evidence" value="ECO:0007669"/>
    <property type="project" value="UniProtKB-EC"/>
</dbReference>
<evidence type="ECO:0000256" key="6">
    <source>
        <dbReference type="ARBA" id="ARBA00013023"/>
    </source>
</evidence>
<dbReference type="SUPFAM" id="SSF53623">
    <property type="entry name" value="MurD-like peptide ligases, catalytic domain"/>
    <property type="match status" value="1"/>
</dbReference>
<evidence type="ECO:0000259" key="23">
    <source>
        <dbReference type="Pfam" id="PF02875"/>
    </source>
</evidence>
<dbReference type="Pfam" id="PF08245">
    <property type="entry name" value="Mur_ligase_M"/>
    <property type="match status" value="1"/>
</dbReference>
<evidence type="ECO:0000256" key="4">
    <source>
        <dbReference type="ARBA" id="ARBA00005150"/>
    </source>
</evidence>